<feature type="transmembrane region" description="Helical" evidence="1">
    <location>
        <begin position="563"/>
        <end position="582"/>
    </location>
</feature>
<feature type="transmembrane region" description="Helical" evidence="1">
    <location>
        <begin position="647"/>
        <end position="668"/>
    </location>
</feature>
<feature type="domain" description="Acyltransferase 3" evidence="4">
    <location>
        <begin position="547"/>
        <end position="819"/>
    </location>
</feature>
<evidence type="ECO:0000259" key="4">
    <source>
        <dbReference type="Pfam" id="PF01757"/>
    </source>
</evidence>
<evidence type="ECO:0000259" key="3">
    <source>
        <dbReference type="Pfam" id="PF00550"/>
    </source>
</evidence>
<dbReference type="Proteomes" id="UP000294853">
    <property type="component" value="Chromosome"/>
</dbReference>
<dbReference type="Gene3D" id="3.40.50.12780">
    <property type="entry name" value="N-terminal domain of ligase-like"/>
    <property type="match status" value="1"/>
</dbReference>
<feature type="transmembrane region" description="Helical" evidence="1">
    <location>
        <begin position="602"/>
        <end position="623"/>
    </location>
</feature>
<feature type="domain" description="AMP-dependent synthetase/ligase" evidence="2">
    <location>
        <begin position="116"/>
        <end position="325"/>
    </location>
</feature>
<dbReference type="GO" id="GO:0016747">
    <property type="term" value="F:acyltransferase activity, transferring groups other than amino-acyl groups"/>
    <property type="evidence" value="ECO:0007669"/>
    <property type="project" value="InterPro"/>
</dbReference>
<keyword evidence="6" id="KW-1185">Reference proteome</keyword>
<dbReference type="InterPro" id="IPR050237">
    <property type="entry name" value="ATP-dep_AMP-bd_enzyme"/>
</dbReference>
<dbReference type="InterPro" id="IPR036736">
    <property type="entry name" value="ACP-like_sf"/>
</dbReference>
<dbReference type="KEGG" id="nsn:EXE58_04680"/>
<dbReference type="RefSeq" id="WP_135266797.1">
    <property type="nucleotide sequence ID" value="NZ_CP038436.1"/>
</dbReference>
<feature type="transmembrane region" description="Helical" evidence="1">
    <location>
        <begin position="776"/>
        <end position="795"/>
    </location>
</feature>
<dbReference type="AlphaFoldDB" id="A0A4P7ICJ5"/>
<feature type="transmembrane region" description="Helical" evidence="1">
    <location>
        <begin position="801"/>
        <end position="821"/>
    </location>
</feature>
<dbReference type="Pfam" id="PF00501">
    <property type="entry name" value="AMP-binding"/>
    <property type="match status" value="1"/>
</dbReference>
<dbReference type="EMBL" id="CP038436">
    <property type="protein sequence ID" value="QBX54828.1"/>
    <property type="molecule type" value="Genomic_DNA"/>
</dbReference>
<dbReference type="PANTHER" id="PTHR43767:SF10">
    <property type="entry name" value="SURFACTIN SYNTHASE SUBUNIT 1"/>
    <property type="match status" value="1"/>
</dbReference>
<evidence type="ECO:0000313" key="6">
    <source>
        <dbReference type="Proteomes" id="UP000294853"/>
    </source>
</evidence>
<organism evidence="5 6">
    <name type="scientific">Nocardioides seonyuensis</name>
    <dbReference type="NCBI Taxonomy" id="2518371"/>
    <lineage>
        <taxon>Bacteria</taxon>
        <taxon>Bacillati</taxon>
        <taxon>Actinomycetota</taxon>
        <taxon>Actinomycetes</taxon>
        <taxon>Propionibacteriales</taxon>
        <taxon>Nocardioidaceae</taxon>
        <taxon>Nocardioides</taxon>
    </lineage>
</organism>
<proteinExistence type="predicted"/>
<dbReference type="PANTHER" id="PTHR43767">
    <property type="entry name" value="LONG-CHAIN-FATTY-ACID--COA LIGASE"/>
    <property type="match status" value="1"/>
</dbReference>
<keyword evidence="1" id="KW-0812">Transmembrane</keyword>
<dbReference type="InterPro" id="IPR009081">
    <property type="entry name" value="PP-bd_ACP"/>
</dbReference>
<dbReference type="Gene3D" id="1.10.1200.10">
    <property type="entry name" value="ACP-like"/>
    <property type="match status" value="1"/>
</dbReference>
<sequence length="831" mass="89311">MTTLPDLLRGHALVEHLTRQGAHPALRQGKESVTYADLADRVSDVAEAYAGGRRLVLLTPRNDVASVVEYLGAMAAGQVVLMCAPASRDALVAAYDPDVVASGVAREWRREGSVHDLHPDLALLLSTSGSTGSPKLVRLSRDGLVANARAIAASLHVREDDLAALNLPLHYCYGLSVLHSHLLRGAALLLSEASVTDEDFWQQARDVTTLAGVPHTFDLLERGGFAERDLPRLRYLTQAGGRLAPERVRAWAELGRERGWDFVVMYGQTEATSRLSVLPPDRVLDAPTSIGLPIDEVTFTLAPADHPDADVGELVARGPGVMLGYAESPADLALGRTTHALHTGDLARRRDDGLWEIVGRRSRFAKVCGLRIDLDHVERSLAAEGFVTAAADGGDRVVLGVACEARAVDVAAVEAAATRVCGLAPTGVCVVTVPDLPRLANDKVDYRGVLAAVAVPAQRSSKPRMSPATAADIVGLYARLLRRPDARPTDSFVSLGGDSLSYVEVSLRLEALLGDLPAGWPHTPAAALADAPLARRRRGTLVETNVVMRALAILTIVATHANAFGLLGGAHLLIAIAGFNLARFQLTGASRPQRTRRILTSAARVAVPSALVIGVFSLVGLWAEGLTWRQVLLVNGLTSASWSEPGWYFWFIEALVHTLVLLALFLSIPRVDALERARPFAFPMGLVAVAMLTRYDVINVPGDAEHRAHVIFWLFALGWAAARAGSTRQRLLVSVVTVVTMVGAFPQWERDAYVALGMLALVWVPRVRVPRAVAGVAGVLAAASLWIYLTHWQVYPHLEGSWPWLALALSLLVGVVLSGAATRLERLVLRR</sequence>
<dbReference type="Pfam" id="PF00550">
    <property type="entry name" value="PP-binding"/>
    <property type="match status" value="1"/>
</dbReference>
<evidence type="ECO:0000256" key="1">
    <source>
        <dbReference type="SAM" id="Phobius"/>
    </source>
</evidence>
<dbReference type="SUPFAM" id="SSF47336">
    <property type="entry name" value="ACP-like"/>
    <property type="match status" value="1"/>
</dbReference>
<dbReference type="InterPro" id="IPR000873">
    <property type="entry name" value="AMP-dep_synth/lig_dom"/>
</dbReference>
<dbReference type="SUPFAM" id="SSF56801">
    <property type="entry name" value="Acetyl-CoA synthetase-like"/>
    <property type="match status" value="1"/>
</dbReference>
<dbReference type="InterPro" id="IPR042099">
    <property type="entry name" value="ANL_N_sf"/>
</dbReference>
<dbReference type="OrthoDB" id="8445630at2"/>
<protein>
    <submittedName>
        <fullName evidence="5">AMP-dependent synthetase</fullName>
    </submittedName>
</protein>
<feature type="domain" description="Carrier" evidence="3">
    <location>
        <begin position="473"/>
        <end position="514"/>
    </location>
</feature>
<dbReference type="InterPro" id="IPR002656">
    <property type="entry name" value="Acyl_transf_3_dom"/>
</dbReference>
<keyword evidence="1" id="KW-0472">Membrane</keyword>
<name>A0A4P7ICJ5_9ACTN</name>
<evidence type="ECO:0000259" key="2">
    <source>
        <dbReference type="Pfam" id="PF00501"/>
    </source>
</evidence>
<keyword evidence="1" id="KW-1133">Transmembrane helix</keyword>
<accession>A0A4P7ICJ5</accession>
<dbReference type="Pfam" id="PF01757">
    <property type="entry name" value="Acyl_transf_3"/>
    <property type="match status" value="1"/>
</dbReference>
<gene>
    <name evidence="5" type="ORF">EXE58_04680</name>
</gene>
<evidence type="ECO:0000313" key="5">
    <source>
        <dbReference type="EMBL" id="QBX54828.1"/>
    </source>
</evidence>
<reference evidence="5 6" key="1">
    <citation type="submission" date="2019-03" db="EMBL/GenBank/DDBJ databases">
        <title>Three New Species of Nocardioides, Nocardioides euryhalodurans sp. nov., Nocardioides seonyuensis sp. nov. and Nocardioides eburneoflavus sp. nov. Iolated from Soil.</title>
        <authorList>
            <person name="Roh S.G."/>
            <person name="Lee C."/>
            <person name="Kim M.-K."/>
            <person name="Kim S.B."/>
        </authorList>
    </citation>
    <scope>NUCLEOTIDE SEQUENCE [LARGE SCALE GENOMIC DNA]</scope>
    <source>
        <strain evidence="5 6">MMS17-SY207-3</strain>
    </source>
</reference>